<evidence type="ECO:0000313" key="3">
    <source>
        <dbReference type="Proteomes" id="UP000269539"/>
    </source>
</evidence>
<proteinExistence type="predicted"/>
<reference evidence="2 3" key="1">
    <citation type="journal article" date="2018" name="BMC Genomics">
        <title>Genomic evidence for intraspecific hybridization in a clonal and extremely halotolerant yeast.</title>
        <authorList>
            <person name="Gostincar C."/>
            <person name="Stajich J.E."/>
            <person name="Zupancic J."/>
            <person name="Zalar P."/>
            <person name="Gunde-Cimerman N."/>
        </authorList>
    </citation>
    <scope>NUCLEOTIDE SEQUENCE [LARGE SCALE GENOMIC DNA]</scope>
    <source>
        <strain evidence="2 3">EXF-10513</strain>
    </source>
</reference>
<feature type="signal peptide" evidence="1">
    <location>
        <begin position="1"/>
        <end position="17"/>
    </location>
</feature>
<accession>A0A3M7G3E6</accession>
<name>A0A3M7G3E6_HORWE</name>
<gene>
    <name evidence="2" type="ORF">D0864_05329</name>
</gene>
<keyword evidence="1" id="KW-0732">Signal</keyword>
<comment type="caution">
    <text evidence="2">The sequence shown here is derived from an EMBL/GenBank/DDBJ whole genome shotgun (WGS) entry which is preliminary data.</text>
</comment>
<dbReference type="EMBL" id="QWIO01000491">
    <property type="protein sequence ID" value="RMY95437.1"/>
    <property type="molecule type" value="Genomic_DNA"/>
</dbReference>
<protein>
    <submittedName>
        <fullName evidence="2">Uncharacterized protein</fullName>
    </submittedName>
</protein>
<evidence type="ECO:0000256" key="1">
    <source>
        <dbReference type="SAM" id="SignalP"/>
    </source>
</evidence>
<dbReference type="VEuPathDB" id="FungiDB:BTJ68_14744"/>
<evidence type="ECO:0000313" key="2">
    <source>
        <dbReference type="EMBL" id="RMY95437.1"/>
    </source>
</evidence>
<organism evidence="2 3">
    <name type="scientific">Hortaea werneckii</name>
    <name type="common">Black yeast</name>
    <name type="synonym">Cladosporium werneckii</name>
    <dbReference type="NCBI Taxonomy" id="91943"/>
    <lineage>
        <taxon>Eukaryota</taxon>
        <taxon>Fungi</taxon>
        <taxon>Dikarya</taxon>
        <taxon>Ascomycota</taxon>
        <taxon>Pezizomycotina</taxon>
        <taxon>Dothideomycetes</taxon>
        <taxon>Dothideomycetidae</taxon>
        <taxon>Mycosphaerellales</taxon>
        <taxon>Teratosphaeriaceae</taxon>
        <taxon>Hortaea</taxon>
    </lineage>
</organism>
<dbReference type="Proteomes" id="UP000269539">
    <property type="component" value="Unassembled WGS sequence"/>
</dbReference>
<sequence>MLSRFTIFSFAAYATAAFNVTFCSDQECKEPALGSIRLDREDVGKCRNDFAGNAMAVKTSYWREPGQENATRQELEGPLDEDAPLLNVRFYSSVDCFAHCGTNHLLAQMWHGFQSLVPRVPTVLEDGTVYHKAVRSAEYSALQSFELVEVDENEHYAAHGYCGIRHGDAAYFRGRMWKWQQVGGMFREVPIEEWSDELFPPQTTGAPVGMHGLVTNDGKYKYRQVFRQGFRGVALEEWDDAVHFKDEKKLFVDDVIDDGLLNNETGAETVAEEQADTPDNVHEYL</sequence>
<feature type="chain" id="PRO_5018249257" evidence="1">
    <location>
        <begin position="18"/>
        <end position="285"/>
    </location>
</feature>
<dbReference type="AlphaFoldDB" id="A0A3M7G3E6"/>